<sequence>MRPPHTSTLGYCFVALMTSSAWLRWAWARRFGSIRASKSQASAMSLWLTGAEGYKSVTISANPIYGVCEYPILTAAYTRAFLLVKTTRTFFSRVVELVARVSSDRCVFWNSQPPRSLSNGPRRSVISTHFPPRAPLPSSAGTDTMNRYGILTSDSATVRSSPGSLSLCRPGSRDFPDLVVVVPDSNRREVGLIDIEDLINSHGLGKGALSSESSFPSPAHDTKQLYSVRGEYSADAMRYPLNYSDLGHAGKL</sequence>
<evidence type="ECO:0000313" key="2">
    <source>
        <dbReference type="Proteomes" id="UP001239795"/>
    </source>
</evidence>
<name>A0AAI9UWV5_9PEZI</name>
<reference evidence="1 2" key="1">
    <citation type="submission" date="2016-10" db="EMBL/GenBank/DDBJ databases">
        <title>The genome sequence of Colletotrichum fioriniae PJ7.</title>
        <authorList>
            <person name="Baroncelli R."/>
        </authorList>
    </citation>
    <scope>NUCLEOTIDE SEQUENCE [LARGE SCALE GENOMIC DNA]</scope>
    <source>
        <strain evidence="1">Col 31</strain>
    </source>
</reference>
<proteinExistence type="predicted"/>
<dbReference type="Proteomes" id="UP001239795">
    <property type="component" value="Unassembled WGS sequence"/>
</dbReference>
<dbReference type="AlphaFoldDB" id="A0AAI9UWV5"/>
<dbReference type="EMBL" id="MLGG01000004">
    <property type="protein sequence ID" value="KAK1465983.1"/>
    <property type="molecule type" value="Genomic_DNA"/>
</dbReference>
<keyword evidence="2" id="KW-1185">Reference proteome</keyword>
<protein>
    <submittedName>
        <fullName evidence="1">Uncharacterized protein</fullName>
    </submittedName>
</protein>
<accession>A0AAI9UWV5</accession>
<gene>
    <name evidence="1" type="ORF">CMEL01_11975</name>
</gene>
<organism evidence="1 2">
    <name type="scientific">Colletotrichum melonis</name>
    <dbReference type="NCBI Taxonomy" id="1209925"/>
    <lineage>
        <taxon>Eukaryota</taxon>
        <taxon>Fungi</taxon>
        <taxon>Dikarya</taxon>
        <taxon>Ascomycota</taxon>
        <taxon>Pezizomycotina</taxon>
        <taxon>Sordariomycetes</taxon>
        <taxon>Hypocreomycetidae</taxon>
        <taxon>Glomerellales</taxon>
        <taxon>Glomerellaceae</taxon>
        <taxon>Colletotrichum</taxon>
        <taxon>Colletotrichum acutatum species complex</taxon>
    </lineage>
</organism>
<comment type="caution">
    <text evidence="1">The sequence shown here is derived from an EMBL/GenBank/DDBJ whole genome shotgun (WGS) entry which is preliminary data.</text>
</comment>
<evidence type="ECO:0000313" key="1">
    <source>
        <dbReference type="EMBL" id="KAK1465983.1"/>
    </source>
</evidence>